<evidence type="ECO:0000256" key="6">
    <source>
        <dbReference type="SAM" id="Phobius"/>
    </source>
</evidence>
<evidence type="ECO:0000256" key="2">
    <source>
        <dbReference type="ARBA" id="ARBA00013855"/>
    </source>
</evidence>
<evidence type="ECO:0000313" key="9">
    <source>
        <dbReference type="Proteomes" id="UP000229916"/>
    </source>
</evidence>
<keyword evidence="6" id="KW-0472">Membrane</keyword>
<reference evidence="9" key="1">
    <citation type="submission" date="2017-09" db="EMBL/GenBank/DDBJ databases">
        <title>Depth-based differentiation of microbial function through sediment-hosted aquifers and enrichment of novel symbionts in the deep terrestrial subsurface.</title>
        <authorList>
            <person name="Probst A.J."/>
            <person name="Ladd B."/>
            <person name="Jarett J.K."/>
            <person name="Geller-Mcgrath D.E."/>
            <person name="Sieber C.M.K."/>
            <person name="Emerson J.B."/>
            <person name="Anantharaman K."/>
            <person name="Thomas B.C."/>
            <person name="Malmstrom R."/>
            <person name="Stieglmeier M."/>
            <person name="Klingl A."/>
            <person name="Woyke T."/>
            <person name="Ryan C.M."/>
            <person name="Banfield J.F."/>
        </authorList>
    </citation>
    <scope>NUCLEOTIDE SEQUENCE [LARGE SCALE GENOMIC DNA]</scope>
</reference>
<evidence type="ECO:0000256" key="4">
    <source>
        <dbReference type="ARBA" id="ARBA00032089"/>
    </source>
</evidence>
<keyword evidence="6" id="KW-0812">Transmembrane</keyword>
<dbReference type="PANTHER" id="PTHR34138">
    <property type="entry name" value="CELL SHAPE-DETERMINING PROTEIN MREC"/>
    <property type="match status" value="1"/>
</dbReference>
<dbReference type="Gene3D" id="2.40.10.340">
    <property type="entry name" value="Rod shape-determining protein MreC, domain 1"/>
    <property type="match status" value="1"/>
</dbReference>
<comment type="caution">
    <text evidence="8">The sequence shown here is derived from an EMBL/GenBank/DDBJ whole genome shotgun (WGS) entry which is preliminary data.</text>
</comment>
<keyword evidence="3 5" id="KW-0133">Cell shape</keyword>
<dbReference type="NCBIfam" id="TIGR00219">
    <property type="entry name" value="mreC"/>
    <property type="match status" value="1"/>
</dbReference>
<accession>A0A2M7APM5</accession>
<dbReference type="GO" id="GO:0008360">
    <property type="term" value="P:regulation of cell shape"/>
    <property type="evidence" value="ECO:0007669"/>
    <property type="project" value="UniProtKB-KW"/>
</dbReference>
<evidence type="ECO:0000256" key="3">
    <source>
        <dbReference type="ARBA" id="ARBA00022960"/>
    </source>
</evidence>
<evidence type="ECO:0000256" key="1">
    <source>
        <dbReference type="ARBA" id="ARBA00009369"/>
    </source>
</evidence>
<dbReference type="Pfam" id="PF04085">
    <property type="entry name" value="MreC"/>
    <property type="match status" value="1"/>
</dbReference>
<dbReference type="Gene3D" id="2.40.10.350">
    <property type="entry name" value="Rod shape-determining protein MreC, domain 2"/>
    <property type="match status" value="1"/>
</dbReference>
<dbReference type="InterPro" id="IPR042175">
    <property type="entry name" value="Cell/Rod_MreC_2"/>
</dbReference>
<protein>
    <recommendedName>
        <fullName evidence="2 5">Cell shape-determining protein MreC</fullName>
    </recommendedName>
    <alternativeName>
        <fullName evidence="4 5">Cell shape protein MreC</fullName>
    </alternativeName>
</protein>
<dbReference type="InterPro" id="IPR042177">
    <property type="entry name" value="Cell/Rod_1"/>
</dbReference>
<evidence type="ECO:0000313" key="8">
    <source>
        <dbReference type="EMBL" id="PIU69326.1"/>
    </source>
</evidence>
<feature type="transmembrane region" description="Helical" evidence="6">
    <location>
        <begin position="12"/>
        <end position="31"/>
    </location>
</feature>
<evidence type="ECO:0000256" key="5">
    <source>
        <dbReference type="PIRNR" id="PIRNR038471"/>
    </source>
</evidence>
<keyword evidence="6" id="KW-1133">Transmembrane helix</keyword>
<dbReference type="GO" id="GO:0005886">
    <property type="term" value="C:plasma membrane"/>
    <property type="evidence" value="ECO:0007669"/>
    <property type="project" value="TreeGrafter"/>
</dbReference>
<dbReference type="InterPro" id="IPR007221">
    <property type="entry name" value="MreC"/>
</dbReference>
<dbReference type="EMBL" id="PEWD01000006">
    <property type="protein sequence ID" value="PIU69326.1"/>
    <property type="molecule type" value="Genomic_DNA"/>
</dbReference>
<organism evidence="8 9">
    <name type="scientific">candidate division WWE3 bacterium CG06_land_8_20_14_3_00_42_16</name>
    <dbReference type="NCBI Taxonomy" id="1975083"/>
    <lineage>
        <taxon>Bacteria</taxon>
        <taxon>Katanobacteria</taxon>
    </lineage>
</organism>
<evidence type="ECO:0000259" key="7">
    <source>
        <dbReference type="Pfam" id="PF04085"/>
    </source>
</evidence>
<sequence length="273" mass="30628">MKRNFSFSLSSFFRYFLLSILLILVNLFLPLRFLKEASYTLTAPLSLGMTRFSKNIQGVATFGQNLRLIFDENQRLKEMLAEVKGLLVLEEKIKAENEFLKKELQVNREGEYAYLLADFRGWQEDNFGQRIIINKGEKDGLKVGMPLVSENNLIGVVVEVNQRNSVVEVITSPQSSIPAAVFKVNSTEKILGISEGEFGVRLQLKQIPQDAKINKGDLVVTSGKGGSLPQGLILGEITEVSQAQNEVYQQAKVSPLLSWEKLEKGLVILETQF</sequence>
<dbReference type="PIRSF" id="PIRSF038471">
    <property type="entry name" value="MreC"/>
    <property type="match status" value="1"/>
</dbReference>
<dbReference type="AlphaFoldDB" id="A0A2M7APM5"/>
<dbReference type="PANTHER" id="PTHR34138:SF1">
    <property type="entry name" value="CELL SHAPE-DETERMINING PROTEIN MREC"/>
    <property type="match status" value="1"/>
</dbReference>
<proteinExistence type="inferred from homology"/>
<gene>
    <name evidence="8" type="primary">mreC</name>
    <name evidence="8" type="ORF">COS81_00395</name>
</gene>
<dbReference type="InterPro" id="IPR055342">
    <property type="entry name" value="MreC_beta-barrel_core"/>
</dbReference>
<name>A0A2M7APM5_UNCKA</name>
<feature type="domain" description="Rod shape-determining protein MreC beta-barrel core" evidence="7">
    <location>
        <begin position="124"/>
        <end position="268"/>
    </location>
</feature>
<comment type="function">
    <text evidence="5">Involved in formation and maintenance of cell shape.</text>
</comment>
<dbReference type="Proteomes" id="UP000229916">
    <property type="component" value="Unassembled WGS sequence"/>
</dbReference>
<comment type="similarity">
    <text evidence="1 5">Belongs to the MreC family.</text>
</comment>